<dbReference type="GO" id="GO:0017178">
    <property type="term" value="F:diphthine-ammonia ligase activity"/>
    <property type="evidence" value="ECO:0007669"/>
    <property type="project" value="UniProtKB-EC"/>
</dbReference>
<comment type="caution">
    <text evidence="7">The sequence shown here is derived from an EMBL/GenBank/DDBJ whole genome shotgun (WGS) entry which is preliminary data.</text>
</comment>
<dbReference type="SUPFAM" id="SSF52402">
    <property type="entry name" value="Adenine nucleotide alpha hydrolases-like"/>
    <property type="match status" value="1"/>
</dbReference>
<evidence type="ECO:0000259" key="6">
    <source>
        <dbReference type="Pfam" id="PF01902"/>
    </source>
</evidence>
<keyword evidence="7" id="KW-0378">Hydrolase</keyword>
<protein>
    <recommendedName>
        <fullName evidence="2">Diphthine--ammonia ligase</fullName>
        <ecNumber evidence="1">6.3.1.14</ecNumber>
    </recommendedName>
    <alternativeName>
        <fullName evidence="3">Diphthamide synthase</fullName>
    </alternativeName>
    <alternativeName>
        <fullName evidence="4">Diphthamide synthetase</fullName>
    </alternativeName>
</protein>
<dbReference type="Gene3D" id="3.90.1490.10">
    <property type="entry name" value="putative n-type atp pyrophosphatase, domain 2"/>
    <property type="match status" value="1"/>
</dbReference>
<reference evidence="7 8" key="1">
    <citation type="submission" date="2016-07" db="EMBL/GenBank/DDBJ databases">
        <title>Pervasive Adenine N6-methylation of Active Genes in Fungi.</title>
        <authorList>
            <consortium name="DOE Joint Genome Institute"/>
            <person name="Mondo S.J."/>
            <person name="Dannebaum R.O."/>
            <person name="Kuo R.C."/>
            <person name="Labutti K."/>
            <person name="Haridas S."/>
            <person name="Kuo A."/>
            <person name="Salamov A."/>
            <person name="Ahrendt S.R."/>
            <person name="Lipzen A."/>
            <person name="Sullivan W."/>
            <person name="Andreopoulos W.B."/>
            <person name="Clum A."/>
            <person name="Lindquist E."/>
            <person name="Daum C."/>
            <person name="Ramamoorthy G.K."/>
            <person name="Gryganskyi A."/>
            <person name="Culley D."/>
            <person name="Magnuson J.K."/>
            <person name="James T.Y."/>
            <person name="O'Malley M.A."/>
            <person name="Stajich J.E."/>
            <person name="Spatafora J.W."/>
            <person name="Visel A."/>
            <person name="Grigoriev I.V."/>
        </authorList>
    </citation>
    <scope>NUCLEOTIDE SEQUENCE [LARGE SCALE GENOMIC DNA]</scope>
    <source>
        <strain evidence="7 8">CBS 931.73</strain>
    </source>
</reference>
<dbReference type="Proteomes" id="UP000193498">
    <property type="component" value="Unassembled WGS sequence"/>
</dbReference>
<dbReference type="InterPro" id="IPR002761">
    <property type="entry name" value="Diphthami_syn_dom"/>
</dbReference>
<accession>A0A1Y1XAT6</accession>
<evidence type="ECO:0000256" key="1">
    <source>
        <dbReference type="ARBA" id="ARBA00012089"/>
    </source>
</evidence>
<dbReference type="CDD" id="cd01994">
    <property type="entry name" value="AANH_PF0828-like"/>
    <property type="match status" value="1"/>
</dbReference>
<proteinExistence type="predicted"/>
<evidence type="ECO:0000256" key="3">
    <source>
        <dbReference type="ARBA" id="ARBA00029814"/>
    </source>
</evidence>
<comment type="catalytic activity">
    <reaction evidence="5">
        <text>diphthine-[translation elongation factor 2] + NH4(+) + ATP = diphthamide-[translation elongation factor 2] + AMP + diphosphate + H(+)</text>
        <dbReference type="Rhea" id="RHEA:19753"/>
        <dbReference type="Rhea" id="RHEA-COMP:10172"/>
        <dbReference type="Rhea" id="RHEA-COMP:10174"/>
        <dbReference type="ChEBI" id="CHEBI:15378"/>
        <dbReference type="ChEBI" id="CHEBI:16692"/>
        <dbReference type="ChEBI" id="CHEBI:28938"/>
        <dbReference type="ChEBI" id="CHEBI:30616"/>
        <dbReference type="ChEBI" id="CHEBI:33019"/>
        <dbReference type="ChEBI" id="CHEBI:82696"/>
        <dbReference type="ChEBI" id="CHEBI:456215"/>
        <dbReference type="EC" id="6.3.1.14"/>
    </reaction>
</comment>
<feature type="domain" description="Diphthamide synthase" evidence="6">
    <location>
        <begin position="7"/>
        <end position="215"/>
    </location>
</feature>
<keyword evidence="8" id="KW-1185">Reference proteome</keyword>
<evidence type="ECO:0000313" key="7">
    <source>
        <dbReference type="EMBL" id="ORX82850.1"/>
    </source>
</evidence>
<dbReference type="InParanoid" id="A0A1Y1XAT6"/>
<dbReference type="GO" id="GO:0016787">
    <property type="term" value="F:hydrolase activity"/>
    <property type="evidence" value="ECO:0007669"/>
    <property type="project" value="UniProtKB-KW"/>
</dbReference>
<dbReference type="OrthoDB" id="686384at2759"/>
<dbReference type="EC" id="6.3.1.14" evidence="1"/>
<dbReference type="Pfam" id="PF01902">
    <property type="entry name" value="Diphthami_syn_2"/>
    <property type="match status" value="1"/>
</dbReference>
<dbReference type="EMBL" id="MCFE01000658">
    <property type="protein sequence ID" value="ORX82850.1"/>
    <property type="molecule type" value="Genomic_DNA"/>
</dbReference>
<evidence type="ECO:0000256" key="4">
    <source>
        <dbReference type="ARBA" id="ARBA00031552"/>
    </source>
</evidence>
<dbReference type="STRING" id="1314790.A0A1Y1XAT6"/>
<dbReference type="Gene3D" id="3.40.50.620">
    <property type="entry name" value="HUPs"/>
    <property type="match status" value="1"/>
</dbReference>
<gene>
    <name evidence="7" type="ORF">K493DRAFT_320373</name>
</gene>
<dbReference type="InterPro" id="IPR014729">
    <property type="entry name" value="Rossmann-like_a/b/a_fold"/>
</dbReference>
<organism evidence="7 8">
    <name type="scientific">Basidiobolus meristosporus CBS 931.73</name>
    <dbReference type="NCBI Taxonomy" id="1314790"/>
    <lineage>
        <taxon>Eukaryota</taxon>
        <taxon>Fungi</taxon>
        <taxon>Fungi incertae sedis</taxon>
        <taxon>Zoopagomycota</taxon>
        <taxon>Entomophthoromycotina</taxon>
        <taxon>Basidiobolomycetes</taxon>
        <taxon>Basidiobolales</taxon>
        <taxon>Basidiobolaceae</taxon>
        <taxon>Basidiobolus</taxon>
    </lineage>
</organism>
<evidence type="ECO:0000256" key="2">
    <source>
        <dbReference type="ARBA" id="ARBA00018426"/>
    </source>
</evidence>
<dbReference type="AlphaFoldDB" id="A0A1Y1XAT6"/>
<sequence length="233" mass="26125">MQPLRKKAVVSFTGGKDCCLSLFRALQEDKFDVVALATFQSSNLLSYMNYTHPLKLIEKQAEALNLPLEVFHFSEPHFDGYRNSILALKEKYGAEILITGDILEVTEGYMDKVAEGTGVSLWKPLMGIDRDALLNELFSNNFKVIFSCVSCTSAGEQDSEKLVGRTLSPEIFDTVVRRNVNHIDLGGEFGEFHTMVLDAPMFCKSINIQGAPVRTEEYNLISYEVHDILLMGK</sequence>
<evidence type="ECO:0000256" key="5">
    <source>
        <dbReference type="ARBA" id="ARBA00048108"/>
    </source>
</evidence>
<evidence type="ECO:0000313" key="8">
    <source>
        <dbReference type="Proteomes" id="UP000193498"/>
    </source>
</evidence>
<name>A0A1Y1XAT6_9FUNG</name>